<evidence type="ECO:0000259" key="1">
    <source>
        <dbReference type="PROSITE" id="PS51340"/>
    </source>
</evidence>
<dbReference type="GO" id="GO:0030151">
    <property type="term" value="F:molybdenum ion binding"/>
    <property type="evidence" value="ECO:0007669"/>
    <property type="project" value="InterPro"/>
</dbReference>
<accession>A0A454JNU8</accession>
<feature type="domain" description="MOSC" evidence="1">
    <location>
        <begin position="84"/>
        <end position="259"/>
    </location>
</feature>
<reference evidence="2 3" key="1">
    <citation type="submission" date="2018-10" db="EMBL/GenBank/DDBJ databases">
        <title>Draft genome sequence of Aquitalea MWU14-2217 isolated from a wild cranberry bog in Provincetown, Massachusetts.</title>
        <authorList>
            <person name="Ebadzadsahrai G."/>
            <person name="Soby S."/>
        </authorList>
    </citation>
    <scope>NUCLEOTIDE SEQUENCE [LARGE SCALE GENOMIC DNA]</scope>
    <source>
        <strain evidence="2 3">MWU14-2217</strain>
    </source>
</reference>
<dbReference type="AlphaFoldDB" id="A0A454JNU8"/>
<dbReference type="Pfam" id="PF03473">
    <property type="entry name" value="MOSC"/>
    <property type="match status" value="1"/>
</dbReference>
<keyword evidence="3" id="KW-1185">Reference proteome</keyword>
<dbReference type="SUPFAM" id="SSF141673">
    <property type="entry name" value="MOSC N-terminal domain-like"/>
    <property type="match status" value="1"/>
</dbReference>
<protein>
    <submittedName>
        <fullName evidence="2">MOSC domain-containing protein</fullName>
    </submittedName>
</protein>
<dbReference type="Proteomes" id="UP000274139">
    <property type="component" value="Unassembled WGS sequence"/>
</dbReference>
<dbReference type="PANTHER" id="PTHR14237">
    <property type="entry name" value="MOLYBDOPTERIN COFACTOR SULFURASE MOSC"/>
    <property type="match status" value="1"/>
</dbReference>
<evidence type="ECO:0000313" key="2">
    <source>
        <dbReference type="EMBL" id="RMD02120.1"/>
    </source>
</evidence>
<name>A0A454JNU8_9NEIS</name>
<dbReference type="SUPFAM" id="SSF50800">
    <property type="entry name" value="PK beta-barrel domain-like"/>
    <property type="match status" value="1"/>
</dbReference>
<dbReference type="InterPro" id="IPR005302">
    <property type="entry name" value="MoCF_Sase_C"/>
</dbReference>
<comment type="caution">
    <text evidence="2">The sequence shown here is derived from an EMBL/GenBank/DDBJ whole genome shotgun (WGS) entry which is preliminary data.</text>
</comment>
<dbReference type="PROSITE" id="PS51340">
    <property type="entry name" value="MOSC"/>
    <property type="match status" value="1"/>
</dbReference>
<gene>
    <name evidence="2" type="ORF">EAY64_00350</name>
</gene>
<dbReference type="GO" id="GO:0030170">
    <property type="term" value="F:pyridoxal phosphate binding"/>
    <property type="evidence" value="ECO:0007669"/>
    <property type="project" value="InterPro"/>
</dbReference>
<dbReference type="InterPro" id="IPR005303">
    <property type="entry name" value="MOCOS_middle"/>
</dbReference>
<dbReference type="PANTHER" id="PTHR14237:SF19">
    <property type="entry name" value="MITOCHONDRIAL AMIDOXIME REDUCING COMPONENT 1"/>
    <property type="match status" value="1"/>
</dbReference>
<dbReference type="InterPro" id="IPR011037">
    <property type="entry name" value="Pyrv_Knase-like_insert_dom_sf"/>
</dbReference>
<dbReference type="RefSeq" id="WP_103522825.1">
    <property type="nucleotide sequence ID" value="NZ_JAIZDC010000005.1"/>
</dbReference>
<dbReference type="EMBL" id="RFAR01000002">
    <property type="protein sequence ID" value="RMD02120.1"/>
    <property type="molecule type" value="Genomic_DNA"/>
</dbReference>
<evidence type="ECO:0000313" key="3">
    <source>
        <dbReference type="Proteomes" id="UP000274139"/>
    </source>
</evidence>
<dbReference type="GO" id="GO:0003824">
    <property type="term" value="F:catalytic activity"/>
    <property type="evidence" value="ECO:0007669"/>
    <property type="project" value="InterPro"/>
</dbReference>
<dbReference type="OrthoDB" id="581532at2"/>
<proteinExistence type="predicted"/>
<sequence length="265" mass="29860">MQLSQMFVHPMKSARGITYSRAYASQQGLLHDREWLLVTPEGRFLTAREFPRMVLIEMDLIPGGMLLKAPGMPAVMAMTQVYTQPVVTAVWKDEFSALHGDGKVDDWFSQYMGVPCKLLWLGMQSRRTLQNGNTPMSFADGYPYLLVNQASLDALNQELAQPVSLRHFRPNLVIKDALPYEEDDWSVIRIGDMLFDVAKPCTRCQLTTVDPQTGEFSSNNEPMHTLIRTRQLPEGICFGVNLIARSEGILEVGAAVEVVESRYVF</sequence>
<dbReference type="Pfam" id="PF03476">
    <property type="entry name" value="MOSC_N"/>
    <property type="match status" value="1"/>
</dbReference>
<organism evidence="2 3">
    <name type="scientific">Aquitalea palustris</name>
    <dbReference type="NCBI Taxonomy" id="2480983"/>
    <lineage>
        <taxon>Bacteria</taxon>
        <taxon>Pseudomonadati</taxon>
        <taxon>Pseudomonadota</taxon>
        <taxon>Betaproteobacteria</taxon>
        <taxon>Neisseriales</taxon>
        <taxon>Chromobacteriaceae</taxon>
        <taxon>Aquitalea</taxon>
    </lineage>
</organism>